<dbReference type="InterPro" id="IPR015947">
    <property type="entry name" value="PUA-like_sf"/>
</dbReference>
<dbReference type="AlphaFoldDB" id="A0A7G6VUM2"/>
<dbReference type="PANTHER" id="PTHR39203:SF1">
    <property type="entry name" value="CYTOPLASMIC PROTEIN"/>
    <property type="match status" value="1"/>
</dbReference>
<dbReference type="InterPro" id="IPR009326">
    <property type="entry name" value="DUF984"/>
</dbReference>
<dbReference type="CDD" id="cd06553">
    <property type="entry name" value="ASCH_Ef3133_like"/>
    <property type="match status" value="1"/>
</dbReference>
<organism evidence="2 3">
    <name type="scientific">Croceicoccus marinus</name>
    <dbReference type="NCBI Taxonomy" id="450378"/>
    <lineage>
        <taxon>Bacteria</taxon>
        <taxon>Pseudomonadati</taxon>
        <taxon>Pseudomonadota</taxon>
        <taxon>Alphaproteobacteria</taxon>
        <taxon>Sphingomonadales</taxon>
        <taxon>Erythrobacteraceae</taxon>
        <taxon>Croceicoccus</taxon>
    </lineage>
</organism>
<sequence>MPESLASLKARYGDAETFVLGDSRALCEHLIGLVRQGRKTASTGALRDFEQGEAMPRPGRTDILLDWSGDPALVVRTIEVRRCTFAEVTKEMALAEGEDDSLAAWREGHRRYFERTGGFSPDMAIVWERFMLVEDLG</sequence>
<dbReference type="Gene3D" id="3.10.400.10">
    <property type="entry name" value="Sulfate adenylyltransferase"/>
    <property type="match status" value="1"/>
</dbReference>
<evidence type="ECO:0000313" key="2">
    <source>
        <dbReference type="EMBL" id="QNE05437.1"/>
    </source>
</evidence>
<protein>
    <submittedName>
        <fullName evidence="2">ASCH domain-containing protein</fullName>
    </submittedName>
</protein>
<dbReference type="InterPro" id="IPR007374">
    <property type="entry name" value="ASCH_domain"/>
</dbReference>
<proteinExistence type="predicted"/>
<dbReference type="Pfam" id="PF04266">
    <property type="entry name" value="ASCH"/>
    <property type="match status" value="1"/>
</dbReference>
<name>A0A7G6VUM2_9SPHN</name>
<gene>
    <name evidence="2" type="ORF">H4O24_01650</name>
</gene>
<evidence type="ECO:0000313" key="3">
    <source>
        <dbReference type="Proteomes" id="UP000515297"/>
    </source>
</evidence>
<feature type="domain" description="ASCH" evidence="1">
    <location>
        <begin position="24"/>
        <end position="134"/>
    </location>
</feature>
<dbReference type="EMBL" id="CP060052">
    <property type="protein sequence ID" value="QNE05437.1"/>
    <property type="molecule type" value="Genomic_DNA"/>
</dbReference>
<dbReference type="RefSeq" id="WP_185884539.1">
    <property type="nucleotide sequence ID" value="NZ_CP060052.1"/>
</dbReference>
<dbReference type="SMART" id="SM01022">
    <property type="entry name" value="ASCH"/>
    <property type="match status" value="1"/>
</dbReference>
<dbReference type="SUPFAM" id="SSF88697">
    <property type="entry name" value="PUA domain-like"/>
    <property type="match status" value="1"/>
</dbReference>
<evidence type="ECO:0000259" key="1">
    <source>
        <dbReference type="SMART" id="SM01022"/>
    </source>
</evidence>
<dbReference type="PANTHER" id="PTHR39203">
    <property type="entry name" value="CYTOPLASMIC PROTEIN-RELATED"/>
    <property type="match status" value="1"/>
</dbReference>
<reference evidence="2 3" key="1">
    <citation type="submission" date="2020-08" db="EMBL/GenBank/DDBJ databases">
        <authorList>
            <person name="Liu G."/>
            <person name="Sun C."/>
        </authorList>
    </citation>
    <scope>NUCLEOTIDE SEQUENCE [LARGE SCALE GENOMIC DNA]</scope>
    <source>
        <strain evidence="2 3">OT19</strain>
    </source>
</reference>
<accession>A0A7G6VUM2</accession>
<dbReference type="Proteomes" id="UP000515297">
    <property type="component" value="Chromosome"/>
</dbReference>